<protein>
    <submittedName>
        <fullName evidence="1">Uncharacterized protein</fullName>
    </submittedName>
</protein>
<gene>
    <name evidence="1" type="ORF">J7561_09735</name>
</gene>
<comment type="caution">
    <text evidence="1">The sequence shown here is derived from an EMBL/GenBank/DDBJ whole genome shotgun (WGS) entry which is preliminary data.</text>
</comment>
<proteinExistence type="predicted"/>
<dbReference type="InterPro" id="IPR046237">
    <property type="entry name" value="DUF6270"/>
</dbReference>
<organism evidence="1 2">
    <name type="scientific">Wohlfahrtiimonas chitiniclastica</name>
    <dbReference type="NCBI Taxonomy" id="400946"/>
    <lineage>
        <taxon>Bacteria</taxon>
        <taxon>Pseudomonadati</taxon>
        <taxon>Pseudomonadota</taxon>
        <taxon>Gammaproteobacteria</taxon>
        <taxon>Cardiobacteriales</taxon>
        <taxon>Ignatzschineriaceae</taxon>
        <taxon>Wohlfahrtiimonas</taxon>
    </lineage>
</organism>
<sequence>MAFENMIVLLDAKLYEDRLVLYFNRSDFYIWLENTNKHILEVYELTKINDNAFVFYFSNLLAGYVQSSLKLSLSDNSDRLYYFIDDQVAKDPLKEDMDVYFKVNDHELVCVINRCNKPILQNDFLECGNYEIVGDRANSTEQIGYIDAPVKIGVIGTCFSRSIFRSDEYFNPNYKKYFTVPLTFFHSSLISLMSMRHAGQEYLLVNDLLPDQVFRYIEVEFQKNIKELISLSEVKYLVIDNYSDATHKVIEMNDNNMLTYNRYFAESIYKRKFSGKNAFTPGSEQHIIQYRESVRNFYSWLQTMNLDKKIILLGCRLSVFRSSTELWQSKMDWINQVNSNLDIYDSIFLEECPCAHYIDMRSTNWISDVNTPIVGGASPSHYQSEFYKEIYEKIKKVIFKG</sequence>
<name>A0AB35C0E7_9GAMM</name>
<dbReference type="Proteomes" id="UP000680020">
    <property type="component" value="Unassembled WGS sequence"/>
</dbReference>
<dbReference type="EMBL" id="JAGIBU010000015">
    <property type="protein sequence ID" value="MBS7825476.1"/>
    <property type="molecule type" value="Genomic_DNA"/>
</dbReference>
<reference evidence="1" key="1">
    <citation type="submission" date="2021-03" db="EMBL/GenBank/DDBJ databases">
        <title>Identification and antibiotic profiling of Wohlfahrtiimonas chitiniclastica, an underestimated human pathogen.</title>
        <authorList>
            <person name="Kopf A."/>
            <person name="Bunk B."/>
            <person name="Coldewey S."/>
            <person name="Gunzer F."/>
            <person name="Riedel T."/>
            <person name="Schroettner P."/>
        </authorList>
    </citation>
    <scope>NUCLEOTIDE SEQUENCE</scope>
    <source>
        <strain evidence="1">DSM 100917</strain>
    </source>
</reference>
<accession>A0AB35C0E7</accession>
<evidence type="ECO:0000313" key="2">
    <source>
        <dbReference type="Proteomes" id="UP000680020"/>
    </source>
</evidence>
<dbReference type="Pfam" id="PF19786">
    <property type="entry name" value="DUF6270"/>
    <property type="match status" value="1"/>
</dbReference>
<dbReference type="RefSeq" id="WP_213404329.1">
    <property type="nucleotide sequence ID" value="NZ_JAGIBT010000016.1"/>
</dbReference>
<dbReference type="AlphaFoldDB" id="A0AB35C0E7"/>
<evidence type="ECO:0000313" key="1">
    <source>
        <dbReference type="EMBL" id="MBS7825476.1"/>
    </source>
</evidence>